<dbReference type="Gene3D" id="2.120.10.80">
    <property type="entry name" value="Kelch-type beta propeller"/>
    <property type="match status" value="1"/>
</dbReference>
<evidence type="ECO:0000313" key="5">
    <source>
        <dbReference type="EMBL" id="KAL3613276.1"/>
    </source>
</evidence>
<dbReference type="Proteomes" id="UP001632038">
    <property type="component" value="Unassembled WGS sequence"/>
</dbReference>
<dbReference type="InterPro" id="IPR025476">
    <property type="entry name" value="Helitron_helicase-like"/>
</dbReference>
<dbReference type="Pfam" id="PF21530">
    <property type="entry name" value="Pif1_2B_dom"/>
    <property type="match status" value="1"/>
</dbReference>
<evidence type="ECO:0000259" key="4">
    <source>
        <dbReference type="Pfam" id="PF21530"/>
    </source>
</evidence>
<reference evidence="6" key="1">
    <citation type="journal article" date="2024" name="IScience">
        <title>Strigolactones Initiate the Formation of Haustorium-like Structures in Castilleja.</title>
        <authorList>
            <person name="Buerger M."/>
            <person name="Peterson D."/>
            <person name="Chory J."/>
        </authorList>
    </citation>
    <scope>NUCLEOTIDE SEQUENCE [LARGE SCALE GENOMIC DNA]</scope>
</reference>
<dbReference type="GO" id="GO:0016787">
    <property type="term" value="F:hydrolase activity"/>
    <property type="evidence" value="ECO:0007669"/>
    <property type="project" value="UniProtKB-KW"/>
</dbReference>
<keyword evidence="1" id="KW-0227">DNA damage</keyword>
<dbReference type="Pfam" id="PF14214">
    <property type="entry name" value="Helitron_like_N"/>
    <property type="match status" value="1"/>
</dbReference>
<evidence type="ECO:0000259" key="3">
    <source>
        <dbReference type="Pfam" id="PF14214"/>
    </source>
</evidence>
<keyword evidence="1" id="KW-0347">Helicase</keyword>
<keyword evidence="1" id="KW-0233">DNA recombination</keyword>
<dbReference type="SUPFAM" id="SSF52540">
    <property type="entry name" value="P-loop containing nucleoside triphosphate hydrolases"/>
    <property type="match status" value="2"/>
</dbReference>
<evidence type="ECO:0000256" key="1">
    <source>
        <dbReference type="RuleBase" id="RU363044"/>
    </source>
</evidence>
<proteinExistence type="inferred from homology"/>
<organism evidence="5 6">
    <name type="scientific">Castilleja foliolosa</name>
    <dbReference type="NCBI Taxonomy" id="1961234"/>
    <lineage>
        <taxon>Eukaryota</taxon>
        <taxon>Viridiplantae</taxon>
        <taxon>Streptophyta</taxon>
        <taxon>Embryophyta</taxon>
        <taxon>Tracheophyta</taxon>
        <taxon>Spermatophyta</taxon>
        <taxon>Magnoliopsida</taxon>
        <taxon>eudicotyledons</taxon>
        <taxon>Gunneridae</taxon>
        <taxon>Pentapetalae</taxon>
        <taxon>asterids</taxon>
        <taxon>lamiids</taxon>
        <taxon>Lamiales</taxon>
        <taxon>Orobanchaceae</taxon>
        <taxon>Pedicularideae</taxon>
        <taxon>Castillejinae</taxon>
        <taxon>Castilleja</taxon>
    </lineage>
</organism>
<dbReference type="GO" id="GO:0043139">
    <property type="term" value="F:5'-3' DNA helicase activity"/>
    <property type="evidence" value="ECO:0007669"/>
    <property type="project" value="UniProtKB-EC"/>
</dbReference>
<evidence type="ECO:0000313" key="6">
    <source>
        <dbReference type="Proteomes" id="UP001632038"/>
    </source>
</evidence>
<comment type="similarity">
    <text evidence="1">Belongs to the helicase family.</text>
</comment>
<dbReference type="Gene3D" id="3.40.50.300">
    <property type="entry name" value="P-loop containing nucleotide triphosphate hydrolases"/>
    <property type="match status" value="2"/>
</dbReference>
<protein>
    <recommendedName>
        <fullName evidence="1">ATP-dependent DNA helicase</fullName>
        <ecNumber evidence="1">5.6.2.3</ecNumber>
    </recommendedName>
</protein>
<accession>A0ABD3B866</accession>
<dbReference type="GO" id="GO:0006310">
    <property type="term" value="P:DNA recombination"/>
    <property type="evidence" value="ECO:0007669"/>
    <property type="project" value="UniProtKB-KW"/>
</dbReference>
<keyword evidence="1" id="KW-0234">DNA repair</keyword>
<feature type="domain" description="DNA helicase Pif1-like 2B" evidence="4">
    <location>
        <begin position="1369"/>
        <end position="1415"/>
    </location>
</feature>
<dbReference type="PANTHER" id="PTHR10492:SF90">
    <property type="entry name" value="ATP-DEPENDENT DNA HELICASE"/>
    <property type="match status" value="1"/>
</dbReference>
<dbReference type="EMBL" id="JAVIJP010000156">
    <property type="protein sequence ID" value="KAL3613276.1"/>
    <property type="molecule type" value="Genomic_DNA"/>
</dbReference>
<keyword evidence="6" id="KW-1185">Reference proteome</keyword>
<keyword evidence="1" id="KW-0067">ATP-binding</keyword>
<comment type="cofactor">
    <cofactor evidence="1">
        <name>Mg(2+)</name>
        <dbReference type="ChEBI" id="CHEBI:18420"/>
    </cofactor>
</comment>
<dbReference type="GO" id="GO:0006281">
    <property type="term" value="P:DNA repair"/>
    <property type="evidence" value="ECO:0007669"/>
    <property type="project" value="UniProtKB-KW"/>
</dbReference>
<dbReference type="Pfam" id="PF05970">
    <property type="entry name" value="PIF1"/>
    <property type="match status" value="1"/>
</dbReference>
<evidence type="ECO:0000259" key="2">
    <source>
        <dbReference type="Pfam" id="PF05970"/>
    </source>
</evidence>
<dbReference type="PANTHER" id="PTHR10492">
    <property type="match status" value="1"/>
</dbReference>
<dbReference type="InterPro" id="IPR010285">
    <property type="entry name" value="DNA_helicase_pif1-like_DEAD"/>
</dbReference>
<dbReference type="SUPFAM" id="SSF117281">
    <property type="entry name" value="Kelch motif"/>
    <property type="match status" value="1"/>
</dbReference>
<comment type="caution">
    <text evidence="5">The sequence shown here is derived from an EMBL/GenBank/DDBJ whole genome shotgun (WGS) entry which is preliminary data.</text>
</comment>
<dbReference type="EC" id="5.6.2.3" evidence="1"/>
<keyword evidence="1" id="KW-0547">Nucleotide-binding</keyword>
<name>A0ABD3B866_9LAMI</name>
<dbReference type="InterPro" id="IPR049163">
    <property type="entry name" value="Pif1-like_2B_dom"/>
</dbReference>
<sequence length="1624" mass="187296">MEGSDNLKKASDSRFPEAVEKYSMESLKSQFGFHSQTSISKDGTEFRFCGMKLLQNDEPRNIEDENATIQDFNDICEGDTLNNNDISYGNEQEIDALRADFRGNEIRYENFDRPSNICPNCNALMWYAERVHKAAKPKEPTFSLCCQEGKIKLPQSKEPPQFLKQLLQYSGGKRSTKFKEKIRIYNSMFNFTSFGANVDNSINKKKGPYVFRISGQNYHKVGSLLPVDRKTPKFAQLYFYDTENEVRNRMQVLSKGGQDIGVEDLDPAIVTGLISMFDEHNPISQVFRKARDIFQKSDVVPLRIRLIANRQWQHKQYNKPSADEVAALIIGDFGQCDRQRDIIVDHKCNGLQRISELHPSYMAMQYPLLFPYGEDGFHENIPFYTNNGVRKTVRGNITMREFYCYTIQQRQPTPSLLYGGRLFQQYLVDAYTSIEESRLLWMRSNQHELRADLYKNVSDAIVRGDTTSDAVGKRIVLPASFTGSPRYMMQCYQDAMGICRSMGNPDLFITFTANPKWPEIRYMLDEIPGQNPEDRPDIVTRVFKIKLDMMMKDLTKGSFFGKTNAAIYTIEFQKRGLPHAHIILWLSDTYKCRTPAQVDKIISAEIPPQVDDPKGYEMVAQFMVHGPCGSDNRNAPCMVEEKCNKHFPKNFYEETTMDEDGYPVYRRRNDKRYVKKGEVELDNRYVVPYNRNLLIKYQGHINVEWCNRSRAIKYLFKYISKGPDRTTIVVQENVRVNAQTGAIEILEVDEIKSYLNCRYLSACEACWRIFKFDIQFRTPSVYRLFFHLPNEHSLIFRDGQSLRRVLTRENAEKTMFTEWMELNKRDEEARKLTYSEIPTRYVWFKNQWKLRKQGRCIGRLVYAHPTSGERYYLRLLLNIIRGPKEYKELRTVNGIEYQTFKQACYAFGLINDDTEWNDAITEASFSASGLQLRHLFVSILLFCEVQNPKDLWDSNWQLLSDGIDKKVRKIYFWNNYRLSDEQIQSYCLVELQKLMNRYGKSLSDFHGMPLPDSDLLVKLDNRLIREEYDYNIAILKKEHEEWIKLLNMDQRIIYDRVISDVENKLGGLFFVYGQGGTGKTFLYKTIMAKLRSNRMIVLAVASSGIASLLLSGGRTAHSRFDIPIDLSETSTCGIKRGTYLAELIAEASLIIWDEAPMIQKNAFEAVDKTLKDILAVKNPERSEKTFGGITTILGGDFRQILPVIPKGRRPEIVGACIINSYLWEKCEVFLLKKNMRIIENTEDIGHATTTAEFKNWLLEVGDGRADAISRSPNEHPVWIKIPDNLLIKSWDCAIEEIAKTTYPSFEESMHEDIYLTERAILTPLNDDADKVNSYMFDITDGEMKEYKSSDEICKGCFDNADQESIYPTEFINGLQFPGFPDHALKLKKGIPVMLLRNVNPSLGLCNGTRMVITNLGQWIVQARIITGDRAGNNVFIPRITVTSPQTKWPFIIKRRQFPLKLCYAMTINKSQGQSLKHVGLYLPQPVFSHGQLYVALSRVTNPQGLKVLIVEEEEQYKTFTKNIVYHEVLQNLEDIWQWSELTSFGDLPSSRDFAAASAIGNSTIVMYGGWDGKKWLSDVYVLDTISLEWTELSVSGTIPPPRCGHSVTMIEKRLLMYGGRDGHI</sequence>
<keyword evidence="1" id="KW-0378">Hydrolase</keyword>
<feature type="domain" description="DNA helicase Pif1-like DEAD-box helicase" evidence="2">
    <location>
        <begin position="1046"/>
        <end position="1267"/>
    </location>
</feature>
<dbReference type="CDD" id="cd18809">
    <property type="entry name" value="SF1_C_RecD"/>
    <property type="match status" value="1"/>
</dbReference>
<dbReference type="InterPro" id="IPR015915">
    <property type="entry name" value="Kelch-typ_b-propeller"/>
</dbReference>
<dbReference type="GO" id="GO:0005524">
    <property type="term" value="F:ATP binding"/>
    <property type="evidence" value="ECO:0007669"/>
    <property type="project" value="UniProtKB-KW"/>
</dbReference>
<dbReference type="InterPro" id="IPR027417">
    <property type="entry name" value="P-loop_NTPase"/>
</dbReference>
<feature type="domain" description="Helitron helicase-like" evidence="3">
    <location>
        <begin position="403"/>
        <end position="584"/>
    </location>
</feature>
<dbReference type="FunFam" id="3.40.50.300:FF:002884">
    <property type="entry name" value="ATP-dependent DNA helicase"/>
    <property type="match status" value="1"/>
</dbReference>
<comment type="catalytic activity">
    <reaction evidence="1">
        <text>ATP + H2O = ADP + phosphate + H(+)</text>
        <dbReference type="Rhea" id="RHEA:13065"/>
        <dbReference type="ChEBI" id="CHEBI:15377"/>
        <dbReference type="ChEBI" id="CHEBI:15378"/>
        <dbReference type="ChEBI" id="CHEBI:30616"/>
        <dbReference type="ChEBI" id="CHEBI:43474"/>
        <dbReference type="ChEBI" id="CHEBI:456216"/>
        <dbReference type="EC" id="5.6.2.3"/>
    </reaction>
</comment>
<dbReference type="Pfam" id="PF24681">
    <property type="entry name" value="Kelch_KLHDC2_KLHL20_DRC7"/>
    <property type="match status" value="1"/>
</dbReference>
<gene>
    <name evidence="5" type="ORF">CASFOL_042852</name>
</gene>